<evidence type="ECO:0000256" key="2">
    <source>
        <dbReference type="ARBA" id="ARBA00022692"/>
    </source>
</evidence>
<accession>A0A7I7PIT6</accession>
<reference evidence="7 8" key="1">
    <citation type="journal article" date="2019" name="Emerg. Microbes Infect.">
        <title>Comprehensive subspecies identification of 175 nontuberculous mycobacteria species based on 7547 genomic profiles.</title>
        <authorList>
            <person name="Matsumoto Y."/>
            <person name="Kinjo T."/>
            <person name="Motooka D."/>
            <person name="Nabeya D."/>
            <person name="Jung N."/>
            <person name="Uechi K."/>
            <person name="Horii T."/>
            <person name="Iida T."/>
            <person name="Fujita J."/>
            <person name="Nakamura S."/>
        </authorList>
    </citation>
    <scope>NUCLEOTIDE SEQUENCE [LARGE SCALE GENOMIC DNA]</scope>
    <source>
        <strain evidence="7 8">JCM 16367</strain>
    </source>
</reference>
<feature type="transmembrane region" description="Helical" evidence="5">
    <location>
        <begin position="42"/>
        <end position="60"/>
    </location>
</feature>
<dbReference type="InterPro" id="IPR020846">
    <property type="entry name" value="MFS_dom"/>
</dbReference>
<evidence type="ECO:0000313" key="8">
    <source>
        <dbReference type="Proteomes" id="UP000466894"/>
    </source>
</evidence>
<protein>
    <recommendedName>
        <fullName evidence="6">Major facilitator superfamily (MFS) profile domain-containing protein</fullName>
    </recommendedName>
</protein>
<dbReference type="Gene3D" id="1.20.1250.20">
    <property type="entry name" value="MFS general substrate transporter like domains"/>
    <property type="match status" value="1"/>
</dbReference>
<evidence type="ECO:0000256" key="4">
    <source>
        <dbReference type="ARBA" id="ARBA00023136"/>
    </source>
</evidence>
<dbReference type="PANTHER" id="PTHR23508">
    <property type="entry name" value="CARBOXYLIC ACID TRANSPORTER PROTEIN HOMOLOG"/>
    <property type="match status" value="1"/>
</dbReference>
<feature type="transmembrane region" description="Helical" evidence="5">
    <location>
        <begin position="95"/>
        <end position="118"/>
    </location>
</feature>
<proteinExistence type="predicted"/>
<feature type="transmembrane region" description="Helical" evidence="5">
    <location>
        <begin position="72"/>
        <end position="89"/>
    </location>
</feature>
<keyword evidence="4 5" id="KW-0472">Membrane</keyword>
<gene>
    <name evidence="7" type="ORF">MNVI_37570</name>
</gene>
<evidence type="ECO:0000259" key="6">
    <source>
        <dbReference type="PROSITE" id="PS50850"/>
    </source>
</evidence>
<dbReference type="GO" id="GO:0046943">
    <property type="term" value="F:carboxylic acid transmembrane transporter activity"/>
    <property type="evidence" value="ECO:0007669"/>
    <property type="project" value="TreeGrafter"/>
</dbReference>
<sequence length="203" mass="21854">MRRRLVAGWLIYTANAVGYWGMTLFLTTYIVKKFHAAPIEAIRYALVFFLLQAVFAYLGTALADWVGRRPSAILAGIIEVISTVLAAASDSLHDYQVFGAVAIATLGWLWGVGDTYIAELFPTILRGTGFGIAVGGGRIVSIAAPTIVGWAITRYGLETPYLALGGLWALTLAGYLLGPETKGKELEDLAEEALTEDLAALKR</sequence>
<dbReference type="InterPro" id="IPR011701">
    <property type="entry name" value="MFS"/>
</dbReference>
<evidence type="ECO:0000256" key="5">
    <source>
        <dbReference type="SAM" id="Phobius"/>
    </source>
</evidence>
<evidence type="ECO:0000256" key="1">
    <source>
        <dbReference type="ARBA" id="ARBA00004651"/>
    </source>
</evidence>
<dbReference type="GO" id="GO:0005886">
    <property type="term" value="C:plasma membrane"/>
    <property type="evidence" value="ECO:0007669"/>
    <property type="project" value="UniProtKB-SubCell"/>
</dbReference>
<evidence type="ECO:0000256" key="3">
    <source>
        <dbReference type="ARBA" id="ARBA00022989"/>
    </source>
</evidence>
<name>A0A7I7PIT6_9MYCO</name>
<feature type="transmembrane region" description="Helical" evidence="5">
    <location>
        <begin position="130"/>
        <end position="153"/>
    </location>
</feature>
<dbReference type="SUPFAM" id="SSF103473">
    <property type="entry name" value="MFS general substrate transporter"/>
    <property type="match status" value="1"/>
</dbReference>
<organism evidence="7 8">
    <name type="scientific">Mycobacterium noviomagense</name>
    <dbReference type="NCBI Taxonomy" id="459858"/>
    <lineage>
        <taxon>Bacteria</taxon>
        <taxon>Bacillati</taxon>
        <taxon>Actinomycetota</taxon>
        <taxon>Actinomycetes</taxon>
        <taxon>Mycobacteriales</taxon>
        <taxon>Mycobacteriaceae</taxon>
        <taxon>Mycobacterium</taxon>
    </lineage>
</organism>
<feature type="transmembrane region" description="Helical" evidence="5">
    <location>
        <begin position="7"/>
        <end position="30"/>
    </location>
</feature>
<dbReference type="EMBL" id="AP022583">
    <property type="protein sequence ID" value="BBY08439.1"/>
    <property type="molecule type" value="Genomic_DNA"/>
</dbReference>
<comment type="subcellular location">
    <subcellularLocation>
        <location evidence="1">Cell membrane</location>
        <topology evidence="1">Multi-pass membrane protein</topology>
    </subcellularLocation>
</comment>
<feature type="domain" description="Major facilitator superfamily (MFS) profile" evidence="6">
    <location>
        <begin position="1"/>
        <end position="203"/>
    </location>
</feature>
<feature type="transmembrane region" description="Helical" evidence="5">
    <location>
        <begin position="159"/>
        <end position="177"/>
    </location>
</feature>
<keyword evidence="2 5" id="KW-0812">Transmembrane</keyword>
<dbReference type="Pfam" id="PF07690">
    <property type="entry name" value="MFS_1"/>
    <property type="match status" value="1"/>
</dbReference>
<dbReference type="Proteomes" id="UP000466894">
    <property type="component" value="Chromosome"/>
</dbReference>
<evidence type="ECO:0000313" key="7">
    <source>
        <dbReference type="EMBL" id="BBY08439.1"/>
    </source>
</evidence>
<dbReference type="PROSITE" id="PS50850">
    <property type="entry name" value="MFS"/>
    <property type="match status" value="1"/>
</dbReference>
<dbReference type="AlphaFoldDB" id="A0A7I7PIT6"/>
<keyword evidence="3 5" id="KW-1133">Transmembrane helix</keyword>
<dbReference type="InterPro" id="IPR036259">
    <property type="entry name" value="MFS_trans_sf"/>
</dbReference>
<dbReference type="KEGG" id="mnv:MNVI_37570"/>
<dbReference type="PANTHER" id="PTHR23508:SF10">
    <property type="entry name" value="CARBOXYLIC ACID TRANSPORTER PROTEIN HOMOLOG"/>
    <property type="match status" value="1"/>
</dbReference>